<dbReference type="Proteomes" id="UP001564408">
    <property type="component" value="Unassembled WGS sequence"/>
</dbReference>
<keyword evidence="3" id="KW-0418">Kinase</keyword>
<sequence length="360" mass="40576">MDISSPLEPDLPSRRGFLPNFCRLPMVFGVLLTAQLLVIVLVLASGPGHLGFWVLFGILSLYVQAITLTSTTLLCLVRPWLARLADDRAAAVLAWLLIVLVSGGVGLAVERLAPEFILAGVLPNDGIAGLLTRTLGISAIVGALMVRYLYLHFMWRRQIEAEAEARFEKLQARIRPHFLFNSMNTIAYLTRTDPKLAEEMVQDLADLFRASLAKADRVSTLANELELAHRFLNIEKQRLRERLSVQWEIEELPGAAKLPPLILQPLVENAIYHGIQPSRRPGVIQIVGRYRSGRVFLIIRNTLPENPEQNRHTTGNRMALDNIRQRLAAMFPGAWQVVASRVEDHYQVQLVFPYPWRETT</sequence>
<keyword evidence="3" id="KW-0808">Transferase</keyword>
<keyword evidence="1" id="KW-0472">Membrane</keyword>
<proteinExistence type="predicted"/>
<evidence type="ECO:0000313" key="3">
    <source>
        <dbReference type="EMBL" id="MEY6432046.1"/>
    </source>
</evidence>
<dbReference type="SUPFAM" id="SSF55874">
    <property type="entry name" value="ATPase domain of HSP90 chaperone/DNA topoisomerase II/histidine kinase"/>
    <property type="match status" value="1"/>
</dbReference>
<dbReference type="InterPro" id="IPR036890">
    <property type="entry name" value="HATPase_C_sf"/>
</dbReference>
<protein>
    <submittedName>
        <fullName evidence="3">Histidine kinase</fullName>
    </submittedName>
</protein>
<dbReference type="Gene3D" id="3.30.565.10">
    <property type="entry name" value="Histidine kinase-like ATPase, C-terminal domain"/>
    <property type="match status" value="1"/>
</dbReference>
<evidence type="ECO:0000259" key="2">
    <source>
        <dbReference type="Pfam" id="PF06580"/>
    </source>
</evidence>
<dbReference type="PANTHER" id="PTHR34220">
    <property type="entry name" value="SENSOR HISTIDINE KINASE YPDA"/>
    <property type="match status" value="1"/>
</dbReference>
<feature type="transmembrane region" description="Helical" evidence="1">
    <location>
        <begin position="50"/>
        <end position="77"/>
    </location>
</feature>
<feature type="transmembrane region" description="Helical" evidence="1">
    <location>
        <begin position="129"/>
        <end position="150"/>
    </location>
</feature>
<feature type="transmembrane region" description="Helical" evidence="1">
    <location>
        <begin position="21"/>
        <end position="44"/>
    </location>
</feature>
<feature type="transmembrane region" description="Helical" evidence="1">
    <location>
        <begin position="89"/>
        <end position="109"/>
    </location>
</feature>
<comment type="caution">
    <text evidence="3">The sequence shown here is derived from an EMBL/GenBank/DDBJ whole genome shotgun (WGS) entry which is preliminary data.</text>
</comment>
<dbReference type="PANTHER" id="PTHR34220:SF7">
    <property type="entry name" value="SENSOR HISTIDINE KINASE YPDA"/>
    <property type="match status" value="1"/>
</dbReference>
<gene>
    <name evidence="3" type="ORF">ABC977_06435</name>
</gene>
<dbReference type="EMBL" id="JBDKXB010000005">
    <property type="protein sequence ID" value="MEY6432046.1"/>
    <property type="molecule type" value="Genomic_DNA"/>
</dbReference>
<feature type="domain" description="Signal transduction histidine kinase internal region" evidence="2">
    <location>
        <begin position="165"/>
        <end position="243"/>
    </location>
</feature>
<keyword evidence="1" id="KW-0812">Transmembrane</keyword>
<name>A0ABV4BCA0_9GAMM</name>
<evidence type="ECO:0000256" key="1">
    <source>
        <dbReference type="SAM" id="Phobius"/>
    </source>
</evidence>
<evidence type="ECO:0000313" key="4">
    <source>
        <dbReference type="Proteomes" id="UP001564408"/>
    </source>
</evidence>
<dbReference type="InterPro" id="IPR010559">
    <property type="entry name" value="Sig_transdc_His_kin_internal"/>
</dbReference>
<dbReference type="Pfam" id="PF06580">
    <property type="entry name" value="His_kinase"/>
    <property type="match status" value="1"/>
</dbReference>
<dbReference type="InterPro" id="IPR050640">
    <property type="entry name" value="Bact_2-comp_sensor_kinase"/>
</dbReference>
<dbReference type="RefSeq" id="WP_369666419.1">
    <property type="nucleotide sequence ID" value="NZ_JBDKXB010000005.1"/>
</dbReference>
<reference evidence="3 4" key="1">
    <citation type="submission" date="2024-05" db="EMBL/GenBank/DDBJ databases">
        <title>Genome Sequence and Characterization of the New Strain Purple Sulfur Bacterium of Genus Thioalkalicoccus.</title>
        <authorList>
            <person name="Bryantseva I.A."/>
            <person name="Kyndt J.A."/>
            <person name="Imhoff J.F."/>
        </authorList>
    </citation>
    <scope>NUCLEOTIDE SEQUENCE [LARGE SCALE GENOMIC DNA]</scope>
    <source>
        <strain evidence="3 4">Um2</strain>
    </source>
</reference>
<organism evidence="3 4">
    <name type="scientific">Thioalkalicoccus limnaeus</name>
    <dbReference type="NCBI Taxonomy" id="120681"/>
    <lineage>
        <taxon>Bacteria</taxon>
        <taxon>Pseudomonadati</taxon>
        <taxon>Pseudomonadota</taxon>
        <taxon>Gammaproteobacteria</taxon>
        <taxon>Chromatiales</taxon>
        <taxon>Chromatiaceae</taxon>
        <taxon>Thioalkalicoccus</taxon>
    </lineage>
</organism>
<keyword evidence="1" id="KW-1133">Transmembrane helix</keyword>
<dbReference type="GO" id="GO:0016301">
    <property type="term" value="F:kinase activity"/>
    <property type="evidence" value="ECO:0007669"/>
    <property type="project" value="UniProtKB-KW"/>
</dbReference>
<accession>A0ABV4BCA0</accession>
<keyword evidence="4" id="KW-1185">Reference proteome</keyword>